<keyword evidence="1" id="KW-0472">Membrane</keyword>
<reference evidence="2 3" key="1">
    <citation type="submission" date="2021-10" db="EMBL/GenBank/DDBJ databases">
        <title>Anaerobic single-cell dispensing facilitates the cultivation of human gut bacteria.</title>
        <authorList>
            <person name="Afrizal A."/>
        </authorList>
    </citation>
    <scope>NUCLEOTIDE SEQUENCE [LARGE SCALE GENOMIC DNA]</scope>
    <source>
        <strain evidence="2 3">CLA-AA-H200</strain>
    </source>
</reference>
<proteinExistence type="predicted"/>
<protein>
    <submittedName>
        <fullName evidence="2">Spore cortex biosynthesis protein YabQ</fullName>
    </submittedName>
</protein>
<evidence type="ECO:0000313" key="3">
    <source>
        <dbReference type="Proteomes" id="UP001198151"/>
    </source>
</evidence>
<dbReference type="RefSeq" id="WP_227707334.1">
    <property type="nucleotide sequence ID" value="NZ_JAJEQX010000010.1"/>
</dbReference>
<accession>A0ABS8FVX7</accession>
<feature type="transmembrane region" description="Helical" evidence="1">
    <location>
        <begin position="12"/>
        <end position="32"/>
    </location>
</feature>
<organism evidence="2 3">
    <name type="scientific">Ruminococcus turbiniformis</name>
    <dbReference type="NCBI Taxonomy" id="2881258"/>
    <lineage>
        <taxon>Bacteria</taxon>
        <taxon>Bacillati</taxon>
        <taxon>Bacillota</taxon>
        <taxon>Clostridia</taxon>
        <taxon>Eubacteriales</taxon>
        <taxon>Oscillospiraceae</taxon>
        <taxon>Ruminococcus</taxon>
    </lineage>
</organism>
<dbReference type="InterPro" id="IPR019074">
    <property type="entry name" value="YabQ"/>
</dbReference>
<evidence type="ECO:0000256" key="1">
    <source>
        <dbReference type="SAM" id="Phobius"/>
    </source>
</evidence>
<dbReference type="Pfam" id="PF09578">
    <property type="entry name" value="Spore_YabQ"/>
    <property type="match status" value="1"/>
</dbReference>
<comment type="caution">
    <text evidence="2">The sequence shown here is derived from an EMBL/GenBank/DDBJ whole genome shotgun (WGS) entry which is preliminary data.</text>
</comment>
<gene>
    <name evidence="2" type="ORF">LKD70_07035</name>
</gene>
<feature type="transmembrane region" description="Helical" evidence="1">
    <location>
        <begin position="70"/>
        <end position="89"/>
    </location>
</feature>
<dbReference type="EMBL" id="JAJEQX010000010">
    <property type="protein sequence ID" value="MCC2254195.1"/>
    <property type="molecule type" value="Genomic_DNA"/>
</dbReference>
<dbReference type="Proteomes" id="UP001198151">
    <property type="component" value="Unassembled WGS sequence"/>
</dbReference>
<evidence type="ECO:0000313" key="2">
    <source>
        <dbReference type="EMBL" id="MCC2254195.1"/>
    </source>
</evidence>
<keyword evidence="1" id="KW-1133">Transmembrane helix</keyword>
<feature type="transmembrane region" description="Helical" evidence="1">
    <location>
        <begin position="39"/>
        <end position="58"/>
    </location>
</feature>
<dbReference type="NCBIfam" id="TIGR02893">
    <property type="entry name" value="spore_yabQ"/>
    <property type="match status" value="1"/>
</dbReference>
<keyword evidence="1" id="KW-0812">Transmembrane</keyword>
<name>A0ABS8FVX7_9FIRM</name>
<sequence length="110" mass="12190">MILGIAAETGIFLYACLAGVTVLSAYGVLICFRGLIRHSAAVISAEDFAFWIGASIYIFRKMYDTTYGNIRWFFVLGILCGCGAAYLFFRGMAKIWKGIKKKLENSHETG</sequence>
<keyword evidence="3" id="KW-1185">Reference proteome</keyword>